<dbReference type="AlphaFoldDB" id="A0A9N9NYC3"/>
<comment type="caution">
    <text evidence="1">The sequence shown here is derived from an EMBL/GenBank/DDBJ whole genome shotgun (WGS) entry which is preliminary data.</text>
</comment>
<dbReference type="OrthoDB" id="2441238at2759"/>
<dbReference type="Proteomes" id="UP000789508">
    <property type="component" value="Unassembled WGS sequence"/>
</dbReference>
<organism evidence="1 2">
    <name type="scientific">Ambispora leptoticha</name>
    <dbReference type="NCBI Taxonomy" id="144679"/>
    <lineage>
        <taxon>Eukaryota</taxon>
        <taxon>Fungi</taxon>
        <taxon>Fungi incertae sedis</taxon>
        <taxon>Mucoromycota</taxon>
        <taxon>Glomeromycotina</taxon>
        <taxon>Glomeromycetes</taxon>
        <taxon>Archaeosporales</taxon>
        <taxon>Ambisporaceae</taxon>
        <taxon>Ambispora</taxon>
    </lineage>
</organism>
<reference evidence="1" key="1">
    <citation type="submission" date="2021-06" db="EMBL/GenBank/DDBJ databases">
        <authorList>
            <person name="Kallberg Y."/>
            <person name="Tangrot J."/>
            <person name="Rosling A."/>
        </authorList>
    </citation>
    <scope>NUCLEOTIDE SEQUENCE</scope>
    <source>
        <strain evidence="1">FL130A</strain>
    </source>
</reference>
<feature type="non-terminal residue" evidence="1">
    <location>
        <position position="1"/>
    </location>
</feature>
<dbReference type="EMBL" id="CAJVPS010055132">
    <property type="protein sequence ID" value="CAG8775105.1"/>
    <property type="molecule type" value="Genomic_DNA"/>
</dbReference>
<sequence length="79" mass="9346">ASEYDFIDPTFYPTEEDRNSKSYVVCPSEFREKILELMQKHFDMHPLIPVDVQGNTMEPEAIKKSAIEEMYKFCVEHEL</sequence>
<accession>A0A9N9NYC3</accession>
<proteinExistence type="predicted"/>
<evidence type="ECO:0000313" key="1">
    <source>
        <dbReference type="EMBL" id="CAG8775105.1"/>
    </source>
</evidence>
<name>A0A9N9NYC3_9GLOM</name>
<evidence type="ECO:0000313" key="2">
    <source>
        <dbReference type="Proteomes" id="UP000789508"/>
    </source>
</evidence>
<keyword evidence="2" id="KW-1185">Reference proteome</keyword>
<feature type="non-terminal residue" evidence="1">
    <location>
        <position position="79"/>
    </location>
</feature>
<gene>
    <name evidence="1" type="ORF">ALEPTO_LOCUS14355</name>
</gene>
<protein>
    <submittedName>
        <fullName evidence="1">11860_t:CDS:1</fullName>
    </submittedName>
</protein>